<evidence type="ECO:0000313" key="2">
    <source>
        <dbReference type="Proteomes" id="UP000054466"/>
    </source>
</evidence>
<dbReference type="AlphaFoldDB" id="A0A0D2CBH5"/>
<dbReference type="EMBL" id="KN847043">
    <property type="protein sequence ID" value="KIW27760.1"/>
    <property type="molecule type" value="Genomic_DNA"/>
</dbReference>
<keyword evidence="2" id="KW-1185">Reference proteome</keyword>
<protein>
    <recommendedName>
        <fullName evidence="3">SnoaL-like domain-containing protein</fullName>
    </recommendedName>
</protein>
<organism evidence="1 2">
    <name type="scientific">Cladophialophora immunda</name>
    <dbReference type="NCBI Taxonomy" id="569365"/>
    <lineage>
        <taxon>Eukaryota</taxon>
        <taxon>Fungi</taxon>
        <taxon>Dikarya</taxon>
        <taxon>Ascomycota</taxon>
        <taxon>Pezizomycotina</taxon>
        <taxon>Eurotiomycetes</taxon>
        <taxon>Chaetothyriomycetidae</taxon>
        <taxon>Chaetothyriales</taxon>
        <taxon>Herpotrichiellaceae</taxon>
        <taxon>Cladophialophora</taxon>
    </lineage>
</organism>
<accession>A0A0D2CBH5</accession>
<evidence type="ECO:0000313" key="1">
    <source>
        <dbReference type="EMBL" id="KIW27760.1"/>
    </source>
</evidence>
<sequence>MSYVTKETVWPDVVALNDNVKGVIRLFYELADNKEAEAGPRMASEVFTPSAKFIASNAAFHGKEEISRCRDNAWGEITARYHQICKVFVSDKECRDLFLLGAVKMGFANGKVVEADFSAHIVVDAQSAAAGRPRLELMHVFAGSVNAGK</sequence>
<proteinExistence type="predicted"/>
<dbReference type="Proteomes" id="UP000054466">
    <property type="component" value="Unassembled WGS sequence"/>
</dbReference>
<dbReference type="RefSeq" id="XP_016247976.1">
    <property type="nucleotide sequence ID" value="XM_016394557.1"/>
</dbReference>
<name>A0A0D2CBH5_9EURO</name>
<evidence type="ECO:0008006" key="3">
    <source>
        <dbReference type="Google" id="ProtNLM"/>
    </source>
</evidence>
<dbReference type="GeneID" id="27346662"/>
<gene>
    <name evidence="1" type="ORF">PV07_07468</name>
</gene>
<reference evidence="1 2" key="1">
    <citation type="submission" date="2015-01" db="EMBL/GenBank/DDBJ databases">
        <title>The Genome Sequence of Cladophialophora immunda CBS83496.</title>
        <authorList>
            <consortium name="The Broad Institute Genomics Platform"/>
            <person name="Cuomo C."/>
            <person name="de Hoog S."/>
            <person name="Gorbushina A."/>
            <person name="Stielow B."/>
            <person name="Teixiera M."/>
            <person name="Abouelleil A."/>
            <person name="Chapman S.B."/>
            <person name="Priest M."/>
            <person name="Young S.K."/>
            <person name="Wortman J."/>
            <person name="Nusbaum C."/>
            <person name="Birren B."/>
        </authorList>
    </citation>
    <scope>NUCLEOTIDE SEQUENCE [LARGE SCALE GENOMIC DNA]</scope>
    <source>
        <strain evidence="1 2">CBS 83496</strain>
    </source>
</reference>
<dbReference type="VEuPathDB" id="FungiDB:PV07_07468"/>
<dbReference type="OrthoDB" id="3468019at2759"/>
<dbReference type="HOGENOM" id="CLU_107714_1_0_1"/>